<dbReference type="InterPro" id="IPR005829">
    <property type="entry name" value="Sugar_transporter_CS"/>
</dbReference>
<dbReference type="InterPro" id="IPR020846">
    <property type="entry name" value="MFS_dom"/>
</dbReference>
<dbReference type="InterPro" id="IPR011701">
    <property type="entry name" value="MFS"/>
</dbReference>
<dbReference type="PROSITE" id="PS50850">
    <property type="entry name" value="MFS"/>
    <property type="match status" value="1"/>
</dbReference>
<dbReference type="CDD" id="cd17388">
    <property type="entry name" value="MFS_TetA"/>
    <property type="match status" value="1"/>
</dbReference>
<feature type="transmembrane region" description="Helical" evidence="8">
    <location>
        <begin position="233"/>
        <end position="255"/>
    </location>
</feature>
<organism evidence="10 11">
    <name type="scientific">Terriglobus roseus</name>
    <dbReference type="NCBI Taxonomy" id="392734"/>
    <lineage>
        <taxon>Bacteria</taxon>
        <taxon>Pseudomonadati</taxon>
        <taxon>Acidobacteriota</taxon>
        <taxon>Terriglobia</taxon>
        <taxon>Terriglobales</taxon>
        <taxon>Acidobacteriaceae</taxon>
        <taxon>Terriglobus</taxon>
    </lineage>
</organism>
<evidence type="ECO:0000256" key="2">
    <source>
        <dbReference type="ARBA" id="ARBA00004141"/>
    </source>
</evidence>
<dbReference type="SUPFAM" id="SSF103473">
    <property type="entry name" value="MFS general substrate transporter"/>
    <property type="match status" value="1"/>
</dbReference>
<dbReference type="InterPro" id="IPR036259">
    <property type="entry name" value="MFS_trans_sf"/>
</dbReference>
<evidence type="ECO:0000259" key="9">
    <source>
        <dbReference type="PROSITE" id="PS50850"/>
    </source>
</evidence>
<evidence type="ECO:0000313" key="11">
    <source>
        <dbReference type="Proteomes" id="UP000182427"/>
    </source>
</evidence>
<sequence length="422" mass="45325">MLPQIAATTLFAVSVEFFFMARARLLIFFVVVLDAMGIGIVFPTLPELLRVLMHGVGDPARGYGYLLSAYALSMFFASPVLGALSDRFGRRPVLLLSLLGTAFDDLMMGLAPTLWVLYAARILAGFSGANLTVANAYLADITPEEERSGAFGKMNACFGVGFIAGPVLGGIAGMYSLRAPFFLAAALNIVGAVLAVFVLPESRKVTDAKRITLAQLNPFASLRNVFRLHGIAPMLYVFCTMDMVGQVPSVLWVIYGNSRFGWTPFVVGVSFAVFGLLHAIFQSILPERFQRWVGERGSMLAGIVADTVGYGLYSIASTTLAAFSILPLLCLGGIALPSVQSMLSRSVDESRQGELQGVLTSLNSLIAVGGPVVASSLYSLARTRIPQYPGAIWLAPVLLYVPCVAMLLWWRGQRKSAEASLV</sequence>
<feature type="transmembrane region" description="Helical" evidence="8">
    <location>
        <begin position="150"/>
        <end position="175"/>
    </location>
</feature>
<feature type="transmembrane region" description="Helical" evidence="8">
    <location>
        <begin position="390"/>
        <end position="410"/>
    </location>
</feature>
<dbReference type="AlphaFoldDB" id="A0A1G7LR33"/>
<keyword evidence="11" id="KW-1185">Reference proteome</keyword>
<evidence type="ECO:0000256" key="4">
    <source>
        <dbReference type="ARBA" id="ARBA00022448"/>
    </source>
</evidence>
<evidence type="ECO:0000313" key="10">
    <source>
        <dbReference type="EMBL" id="SDF51439.1"/>
    </source>
</evidence>
<protein>
    <submittedName>
        <fullName evidence="10">MFS transporter, DHA1 family, tetracycline resistance protein</fullName>
    </submittedName>
</protein>
<dbReference type="InterPro" id="IPR001958">
    <property type="entry name" value="Tet-R_TetA/multi-R_MdtG-like"/>
</dbReference>
<feature type="transmembrane region" description="Helical" evidence="8">
    <location>
        <begin position="181"/>
        <end position="200"/>
    </location>
</feature>
<evidence type="ECO:0000256" key="1">
    <source>
        <dbReference type="ARBA" id="ARBA00003279"/>
    </source>
</evidence>
<feature type="transmembrane region" description="Helical" evidence="8">
    <location>
        <begin position="62"/>
        <end position="81"/>
    </location>
</feature>
<name>A0A1G7LR33_9BACT</name>
<dbReference type="RefSeq" id="WP_083345509.1">
    <property type="nucleotide sequence ID" value="NZ_LT629690.1"/>
</dbReference>
<keyword evidence="5 8" id="KW-0812">Transmembrane</keyword>
<feature type="domain" description="Major facilitator superfamily (MFS) profile" evidence="9">
    <location>
        <begin position="23"/>
        <end position="414"/>
    </location>
</feature>
<dbReference type="GO" id="GO:0022857">
    <property type="term" value="F:transmembrane transporter activity"/>
    <property type="evidence" value="ECO:0007669"/>
    <property type="project" value="InterPro"/>
</dbReference>
<reference evidence="10 11" key="1">
    <citation type="submission" date="2016-10" db="EMBL/GenBank/DDBJ databases">
        <authorList>
            <person name="de Groot N.N."/>
        </authorList>
    </citation>
    <scope>NUCLEOTIDE SEQUENCE [LARGE SCALE GENOMIC DNA]</scope>
    <source>
        <strain evidence="10 11">GAS232</strain>
    </source>
</reference>
<feature type="transmembrane region" description="Helical" evidence="8">
    <location>
        <begin position="322"/>
        <end position="343"/>
    </location>
</feature>
<feature type="transmembrane region" description="Helical" evidence="8">
    <location>
        <begin position="261"/>
        <end position="285"/>
    </location>
</feature>
<accession>A0A1G7LR33</accession>
<dbReference type="PRINTS" id="PR01035">
    <property type="entry name" value="TCRTETA"/>
</dbReference>
<dbReference type="PANTHER" id="PTHR23504:SF15">
    <property type="entry name" value="MAJOR FACILITATOR SUPERFAMILY (MFS) PROFILE DOMAIN-CONTAINING PROTEIN"/>
    <property type="match status" value="1"/>
</dbReference>
<evidence type="ECO:0000256" key="6">
    <source>
        <dbReference type="ARBA" id="ARBA00022989"/>
    </source>
</evidence>
<feature type="transmembrane region" description="Helical" evidence="8">
    <location>
        <begin position="118"/>
        <end position="138"/>
    </location>
</feature>
<dbReference type="OrthoDB" id="9793283at2"/>
<dbReference type="PROSITE" id="PS00216">
    <property type="entry name" value="SUGAR_TRANSPORT_1"/>
    <property type="match status" value="1"/>
</dbReference>
<keyword evidence="4" id="KW-0813">Transport</keyword>
<dbReference type="EMBL" id="LT629690">
    <property type="protein sequence ID" value="SDF51439.1"/>
    <property type="molecule type" value="Genomic_DNA"/>
</dbReference>
<keyword evidence="6 8" id="KW-1133">Transmembrane helix</keyword>
<feature type="transmembrane region" description="Helical" evidence="8">
    <location>
        <begin position="355"/>
        <end position="378"/>
    </location>
</feature>
<dbReference type="GO" id="GO:0016020">
    <property type="term" value="C:membrane"/>
    <property type="evidence" value="ECO:0007669"/>
    <property type="project" value="UniProtKB-SubCell"/>
</dbReference>
<dbReference type="Proteomes" id="UP000182427">
    <property type="component" value="Chromosome I"/>
</dbReference>
<evidence type="ECO:0000256" key="8">
    <source>
        <dbReference type="SAM" id="Phobius"/>
    </source>
</evidence>
<evidence type="ECO:0000256" key="7">
    <source>
        <dbReference type="ARBA" id="ARBA00023136"/>
    </source>
</evidence>
<comment type="subcellular location">
    <subcellularLocation>
        <location evidence="2">Membrane</location>
        <topology evidence="2">Multi-pass membrane protein</topology>
    </subcellularLocation>
</comment>
<keyword evidence="7 8" id="KW-0472">Membrane</keyword>
<evidence type="ECO:0000256" key="3">
    <source>
        <dbReference type="ARBA" id="ARBA00007520"/>
    </source>
</evidence>
<proteinExistence type="inferred from homology"/>
<feature type="transmembrane region" description="Helical" evidence="8">
    <location>
        <begin position="25"/>
        <end position="42"/>
    </location>
</feature>
<comment type="function">
    <text evidence="1">Resistance to tetracycline by an active tetracycline efflux. This is an energy-dependent process that decreases the accumulation of the antibiotic in whole cells. This protein functions as a metal-tetracycline/H(+) antiporter.</text>
</comment>
<dbReference type="PANTHER" id="PTHR23504">
    <property type="entry name" value="MAJOR FACILITATOR SUPERFAMILY DOMAIN-CONTAINING PROTEIN 10"/>
    <property type="match status" value="1"/>
</dbReference>
<comment type="similarity">
    <text evidence="3">Belongs to the major facilitator superfamily. TCR/Tet family.</text>
</comment>
<dbReference type="Gene3D" id="1.20.1250.20">
    <property type="entry name" value="MFS general substrate transporter like domains"/>
    <property type="match status" value="1"/>
</dbReference>
<dbReference type="Pfam" id="PF07690">
    <property type="entry name" value="MFS_1"/>
    <property type="match status" value="1"/>
</dbReference>
<gene>
    <name evidence="10" type="ORF">SAMN05444167_2594</name>
</gene>
<evidence type="ECO:0000256" key="5">
    <source>
        <dbReference type="ARBA" id="ARBA00022692"/>
    </source>
</evidence>